<dbReference type="AlphaFoldDB" id="A0A7R8ZYX8"/>
<gene>
    <name evidence="1" type="ORF">DSTB1V02_LOCUS2022</name>
</gene>
<protein>
    <submittedName>
        <fullName evidence="1">Uncharacterized protein</fullName>
    </submittedName>
</protein>
<dbReference type="EMBL" id="LR899726">
    <property type="protein sequence ID" value="CAD7242047.1"/>
    <property type="molecule type" value="Genomic_DNA"/>
</dbReference>
<evidence type="ECO:0000313" key="1">
    <source>
        <dbReference type="EMBL" id="CAD7242047.1"/>
    </source>
</evidence>
<evidence type="ECO:0000313" key="2">
    <source>
        <dbReference type="Proteomes" id="UP000677054"/>
    </source>
</evidence>
<name>A0A7R8ZYX8_9CRUS</name>
<dbReference type="Proteomes" id="UP000677054">
    <property type="component" value="Unassembled WGS sequence"/>
</dbReference>
<dbReference type="EMBL" id="CAJPEV010000209">
    <property type="protein sequence ID" value="CAG0882405.1"/>
    <property type="molecule type" value="Genomic_DNA"/>
</dbReference>
<accession>A0A7R8ZYX8</accession>
<keyword evidence="2" id="KW-1185">Reference proteome</keyword>
<proteinExistence type="predicted"/>
<reference evidence="1" key="1">
    <citation type="submission" date="2020-11" db="EMBL/GenBank/DDBJ databases">
        <authorList>
            <person name="Tran Van P."/>
        </authorList>
    </citation>
    <scope>NUCLEOTIDE SEQUENCE</scope>
</reference>
<sequence length="26" mass="2827">MFSRAQPLTRAIARGFCTSAKVTNIS</sequence>
<organism evidence="1">
    <name type="scientific">Darwinula stevensoni</name>
    <dbReference type="NCBI Taxonomy" id="69355"/>
    <lineage>
        <taxon>Eukaryota</taxon>
        <taxon>Metazoa</taxon>
        <taxon>Ecdysozoa</taxon>
        <taxon>Arthropoda</taxon>
        <taxon>Crustacea</taxon>
        <taxon>Oligostraca</taxon>
        <taxon>Ostracoda</taxon>
        <taxon>Podocopa</taxon>
        <taxon>Podocopida</taxon>
        <taxon>Darwinulocopina</taxon>
        <taxon>Darwinuloidea</taxon>
        <taxon>Darwinulidae</taxon>
        <taxon>Darwinula</taxon>
    </lineage>
</organism>